<dbReference type="EMBL" id="NVSR01000057">
    <property type="protein sequence ID" value="PCI27519.1"/>
    <property type="molecule type" value="Genomic_DNA"/>
</dbReference>
<keyword evidence="5" id="KW-0408">Iron</keyword>
<keyword evidence="6" id="KW-0411">Iron-sulfur</keyword>
<dbReference type="PANTHER" id="PTHR11135:SF1">
    <property type="entry name" value="PROTEIN YHCC"/>
    <property type="match status" value="1"/>
</dbReference>
<dbReference type="SMART" id="SM00729">
    <property type="entry name" value="Elp3"/>
    <property type="match status" value="1"/>
</dbReference>
<keyword evidence="4" id="KW-0479">Metal-binding</keyword>
<dbReference type="SFLD" id="SFLDS00029">
    <property type="entry name" value="Radical_SAM"/>
    <property type="match status" value="1"/>
</dbReference>
<evidence type="ECO:0000256" key="2">
    <source>
        <dbReference type="ARBA" id="ARBA00022485"/>
    </source>
</evidence>
<dbReference type="PROSITE" id="PS51918">
    <property type="entry name" value="RADICAL_SAM"/>
    <property type="match status" value="1"/>
</dbReference>
<proteinExistence type="predicted"/>
<dbReference type="InterPro" id="IPR006638">
    <property type="entry name" value="Elp3/MiaA/NifB-like_rSAM"/>
</dbReference>
<name>A0A2A4T2L2_9DELT</name>
<dbReference type="PANTHER" id="PTHR11135">
    <property type="entry name" value="HISTONE ACETYLTRANSFERASE-RELATED"/>
    <property type="match status" value="1"/>
</dbReference>
<comment type="cofactor">
    <cofactor evidence="1">
        <name>[4Fe-4S] cluster</name>
        <dbReference type="ChEBI" id="CHEBI:49883"/>
    </cofactor>
</comment>
<dbReference type="InterPro" id="IPR007197">
    <property type="entry name" value="rSAM"/>
</dbReference>
<dbReference type="NCBIfam" id="TIGR01212">
    <property type="entry name" value="TIGR01212 family radical SAM protein"/>
    <property type="match status" value="1"/>
</dbReference>
<comment type="caution">
    <text evidence="8">The sequence shown here is derived from an EMBL/GenBank/DDBJ whole genome shotgun (WGS) entry which is preliminary data.</text>
</comment>
<evidence type="ECO:0000313" key="8">
    <source>
        <dbReference type="EMBL" id="PCI27519.1"/>
    </source>
</evidence>
<dbReference type="SUPFAM" id="SSF102114">
    <property type="entry name" value="Radical SAM enzymes"/>
    <property type="match status" value="1"/>
</dbReference>
<organism evidence="8 9">
    <name type="scientific">SAR324 cluster bacterium</name>
    <dbReference type="NCBI Taxonomy" id="2024889"/>
    <lineage>
        <taxon>Bacteria</taxon>
        <taxon>Deltaproteobacteria</taxon>
        <taxon>SAR324 cluster</taxon>
    </lineage>
</organism>
<evidence type="ECO:0000256" key="6">
    <source>
        <dbReference type="ARBA" id="ARBA00023014"/>
    </source>
</evidence>
<evidence type="ECO:0000256" key="5">
    <source>
        <dbReference type="ARBA" id="ARBA00023004"/>
    </source>
</evidence>
<keyword evidence="2" id="KW-0004">4Fe-4S</keyword>
<sequence>MQNFPNWKGQPYYPISQFYRERFGEKVYKISVSTAESCPVRKKEAVCIFCDEWGSAGSLLIQSDSLQTKIRLSRERIAKRYKADRFLVYFQPYTSTFERLSTLERQIEISLAEEKVVGIVLGTRPDCLPKKIFPLLRRFHEQAYVSVELGVQSFSNRQLTFLKRGHTVEKSLEAIQKLHELSGVDVGIHLMMGLPDESPQEIVEMAETINQLPINNVKLHNLHVLSNTPLEELYRAGKFSPVELEEYAEKVILFLEHLSPHIPVQRLAAVASRWEELVAPEWTKQRMRPVQYMLKQMADRKSYQGLHYQK</sequence>
<dbReference type="InterPro" id="IPR005911">
    <property type="entry name" value="YhcC-like"/>
</dbReference>
<dbReference type="Pfam" id="PF16199">
    <property type="entry name" value="Radical_SAM_C"/>
    <property type="match status" value="1"/>
</dbReference>
<keyword evidence="3" id="KW-0949">S-adenosyl-L-methionine</keyword>
<dbReference type="Gene3D" id="3.30.750.200">
    <property type="match status" value="1"/>
</dbReference>
<evidence type="ECO:0000313" key="9">
    <source>
        <dbReference type="Proteomes" id="UP000218113"/>
    </source>
</evidence>
<feature type="domain" description="Radical SAM core" evidence="7">
    <location>
        <begin position="22"/>
        <end position="265"/>
    </location>
</feature>
<dbReference type="Proteomes" id="UP000218113">
    <property type="component" value="Unassembled WGS sequence"/>
</dbReference>
<dbReference type="InterPro" id="IPR058240">
    <property type="entry name" value="rSAM_sf"/>
</dbReference>
<dbReference type="InterPro" id="IPR039661">
    <property type="entry name" value="ELP3"/>
</dbReference>
<dbReference type="GO" id="GO:0051539">
    <property type="term" value="F:4 iron, 4 sulfur cluster binding"/>
    <property type="evidence" value="ECO:0007669"/>
    <property type="project" value="UniProtKB-KW"/>
</dbReference>
<reference evidence="9" key="1">
    <citation type="submission" date="2017-08" db="EMBL/GenBank/DDBJ databases">
        <title>A dynamic microbial community with high functional redundancy inhabits the cold, oxic subseafloor aquifer.</title>
        <authorList>
            <person name="Tully B.J."/>
            <person name="Wheat C.G."/>
            <person name="Glazer B.T."/>
            <person name="Huber J.A."/>
        </authorList>
    </citation>
    <scope>NUCLEOTIDE SEQUENCE [LARGE SCALE GENOMIC DNA]</scope>
</reference>
<accession>A0A2A4T2L2</accession>
<evidence type="ECO:0000256" key="4">
    <source>
        <dbReference type="ARBA" id="ARBA00022723"/>
    </source>
</evidence>
<evidence type="ECO:0000256" key="3">
    <source>
        <dbReference type="ARBA" id="ARBA00022691"/>
    </source>
</evidence>
<dbReference type="GO" id="GO:0003824">
    <property type="term" value="F:catalytic activity"/>
    <property type="evidence" value="ECO:0007669"/>
    <property type="project" value="InterPro"/>
</dbReference>
<dbReference type="Pfam" id="PF04055">
    <property type="entry name" value="Radical_SAM"/>
    <property type="match status" value="1"/>
</dbReference>
<dbReference type="GO" id="GO:0046872">
    <property type="term" value="F:metal ion binding"/>
    <property type="evidence" value="ECO:0007669"/>
    <property type="project" value="UniProtKB-KW"/>
</dbReference>
<evidence type="ECO:0000256" key="1">
    <source>
        <dbReference type="ARBA" id="ARBA00001966"/>
    </source>
</evidence>
<dbReference type="SFLD" id="SFLDG01086">
    <property type="entry name" value="elongater_protein-like"/>
    <property type="match status" value="1"/>
</dbReference>
<evidence type="ECO:0000259" key="7">
    <source>
        <dbReference type="PROSITE" id="PS51918"/>
    </source>
</evidence>
<dbReference type="SFLD" id="SFLDG01082">
    <property type="entry name" value="B12-binding_domain_containing"/>
    <property type="match status" value="1"/>
</dbReference>
<protein>
    <submittedName>
        <fullName evidence="8">TIGR01212 family radical SAM protein</fullName>
    </submittedName>
</protein>
<dbReference type="InterPro" id="IPR032432">
    <property type="entry name" value="Radical_SAM_C"/>
</dbReference>
<dbReference type="SFLD" id="SFLDG01091">
    <property type="entry name" value="uncharacterized_CHP01210-like"/>
    <property type="match status" value="1"/>
</dbReference>
<gene>
    <name evidence="8" type="ORF">COB67_08375</name>
</gene>
<dbReference type="AlphaFoldDB" id="A0A2A4T2L2"/>